<dbReference type="SUPFAM" id="SSF49842">
    <property type="entry name" value="TNF-like"/>
    <property type="match status" value="1"/>
</dbReference>
<evidence type="ECO:0000256" key="3">
    <source>
        <dbReference type="ARBA" id="ARBA00022729"/>
    </source>
</evidence>
<dbReference type="InterPro" id="IPR001073">
    <property type="entry name" value="C1q_dom"/>
</dbReference>
<evidence type="ECO:0000259" key="5">
    <source>
        <dbReference type="PROSITE" id="PS50871"/>
    </source>
</evidence>
<protein>
    <submittedName>
        <fullName evidence="6">Cerebellin-1</fullName>
    </submittedName>
</protein>
<keyword evidence="3 4" id="KW-0732">Signal</keyword>
<evidence type="ECO:0000256" key="4">
    <source>
        <dbReference type="SAM" id="SignalP"/>
    </source>
</evidence>
<feature type="domain" description="C1q" evidence="5">
    <location>
        <begin position="95"/>
        <end position="242"/>
    </location>
</feature>
<gene>
    <name evidence="6" type="ORF">XNOV1_A003357</name>
</gene>
<evidence type="ECO:0000256" key="2">
    <source>
        <dbReference type="ARBA" id="ARBA00022525"/>
    </source>
</evidence>
<reference evidence="6" key="1">
    <citation type="submission" date="2023-08" db="EMBL/GenBank/DDBJ databases">
        <authorList>
            <person name="Alioto T."/>
            <person name="Alioto T."/>
            <person name="Gomez Garrido J."/>
        </authorList>
    </citation>
    <scope>NUCLEOTIDE SEQUENCE</scope>
</reference>
<accession>A0AAV1FY15</accession>
<evidence type="ECO:0000256" key="1">
    <source>
        <dbReference type="ARBA" id="ARBA00004613"/>
    </source>
</evidence>
<comment type="subcellular location">
    <subcellularLocation>
        <location evidence="1">Secreted</location>
    </subcellularLocation>
</comment>
<sequence>MFIVPALFLLRALFLCGHVEAQSNSSTLDIMKNAALSLTEPLTCDKWDCDCAFKRQRSCCCGANDMFELEDKTFERITNLWIGVSSLKYSVMEFTAGFKVSFKASMDPADATSQNCFGIFTSNVPIPYSTVSLNDGFGYNPTLGLFTAPRAGVYVFSATVYSYVGETGRLRYKVQMMKNGELIVSVWEDNREDTEDSATLVTIVELKRGDQVYMELMVGRRLCSNLPYNVFTGFMLYPETEELTA</sequence>
<dbReference type="GO" id="GO:0099558">
    <property type="term" value="P:maintenance of synapse structure"/>
    <property type="evidence" value="ECO:0007669"/>
    <property type="project" value="TreeGrafter"/>
</dbReference>
<keyword evidence="2" id="KW-0964">Secreted</keyword>
<dbReference type="AlphaFoldDB" id="A0AAV1FY15"/>
<evidence type="ECO:0000313" key="7">
    <source>
        <dbReference type="Proteomes" id="UP001178508"/>
    </source>
</evidence>
<dbReference type="GO" id="GO:0005576">
    <property type="term" value="C:extracellular region"/>
    <property type="evidence" value="ECO:0007669"/>
    <property type="project" value="UniProtKB-SubCell"/>
</dbReference>
<dbReference type="PANTHER" id="PTHR22923:SF89">
    <property type="entry name" value="CEREBELLIN 18"/>
    <property type="match status" value="1"/>
</dbReference>
<evidence type="ECO:0000313" key="6">
    <source>
        <dbReference type="EMBL" id="CAJ1066147.1"/>
    </source>
</evidence>
<dbReference type="SMART" id="SM00110">
    <property type="entry name" value="C1Q"/>
    <property type="match status" value="1"/>
</dbReference>
<dbReference type="InterPro" id="IPR050822">
    <property type="entry name" value="Cerebellin_Synaptic_Org"/>
</dbReference>
<dbReference type="InterPro" id="IPR008983">
    <property type="entry name" value="Tumour_necrosis_fac-like_dom"/>
</dbReference>
<organism evidence="6 7">
    <name type="scientific">Xyrichtys novacula</name>
    <name type="common">Pearly razorfish</name>
    <name type="synonym">Hemipteronotus novacula</name>
    <dbReference type="NCBI Taxonomy" id="13765"/>
    <lineage>
        <taxon>Eukaryota</taxon>
        <taxon>Metazoa</taxon>
        <taxon>Chordata</taxon>
        <taxon>Craniata</taxon>
        <taxon>Vertebrata</taxon>
        <taxon>Euteleostomi</taxon>
        <taxon>Actinopterygii</taxon>
        <taxon>Neopterygii</taxon>
        <taxon>Teleostei</taxon>
        <taxon>Neoteleostei</taxon>
        <taxon>Acanthomorphata</taxon>
        <taxon>Eupercaria</taxon>
        <taxon>Labriformes</taxon>
        <taxon>Labridae</taxon>
        <taxon>Xyrichtys</taxon>
    </lineage>
</organism>
<dbReference type="PROSITE" id="PS50871">
    <property type="entry name" value="C1Q"/>
    <property type="match status" value="1"/>
</dbReference>
<dbReference type="PANTHER" id="PTHR22923">
    <property type="entry name" value="CEREBELLIN-RELATED"/>
    <property type="match status" value="1"/>
</dbReference>
<dbReference type="EMBL" id="OY660873">
    <property type="protein sequence ID" value="CAJ1066147.1"/>
    <property type="molecule type" value="Genomic_DNA"/>
</dbReference>
<dbReference type="Gene3D" id="2.60.120.40">
    <property type="match status" value="1"/>
</dbReference>
<dbReference type="Pfam" id="PF00386">
    <property type="entry name" value="C1q"/>
    <property type="match status" value="1"/>
</dbReference>
<dbReference type="Proteomes" id="UP001178508">
    <property type="component" value="Chromosome 10"/>
</dbReference>
<feature type="chain" id="PRO_5043942644" evidence="4">
    <location>
        <begin position="22"/>
        <end position="245"/>
    </location>
</feature>
<keyword evidence="7" id="KW-1185">Reference proteome</keyword>
<proteinExistence type="predicted"/>
<feature type="signal peptide" evidence="4">
    <location>
        <begin position="1"/>
        <end position="21"/>
    </location>
</feature>
<dbReference type="GO" id="GO:0045202">
    <property type="term" value="C:synapse"/>
    <property type="evidence" value="ECO:0007669"/>
    <property type="project" value="TreeGrafter"/>
</dbReference>
<name>A0AAV1FY15_XYRNO</name>
<dbReference type="PRINTS" id="PR00007">
    <property type="entry name" value="COMPLEMNTC1Q"/>
</dbReference>